<reference evidence="3" key="1">
    <citation type="journal article" date="2019" name="Int. J. Syst. Evol. Microbiol.">
        <title>The Global Catalogue of Microorganisms (GCM) 10K type strain sequencing project: providing services to taxonomists for standard genome sequencing and annotation.</title>
        <authorList>
            <consortium name="The Broad Institute Genomics Platform"/>
            <consortium name="The Broad Institute Genome Sequencing Center for Infectious Disease"/>
            <person name="Wu L."/>
            <person name="Ma J."/>
        </authorList>
    </citation>
    <scope>NUCLEOTIDE SEQUENCE [LARGE SCALE GENOMIC DNA]</scope>
    <source>
        <strain evidence="3">JCM 16918</strain>
    </source>
</reference>
<proteinExistence type="predicted"/>
<dbReference type="RefSeq" id="WP_189052942.1">
    <property type="nucleotide sequence ID" value="NZ_BMOR01000001.1"/>
</dbReference>
<accession>A0ABQ2IRP6</accession>
<dbReference type="Proteomes" id="UP000645517">
    <property type="component" value="Unassembled WGS sequence"/>
</dbReference>
<gene>
    <name evidence="2" type="ORF">GCM10010842_00150</name>
</gene>
<feature type="compositionally biased region" description="Basic residues" evidence="1">
    <location>
        <begin position="181"/>
        <end position="190"/>
    </location>
</feature>
<evidence type="ECO:0008006" key="4">
    <source>
        <dbReference type="Google" id="ProtNLM"/>
    </source>
</evidence>
<evidence type="ECO:0000256" key="1">
    <source>
        <dbReference type="SAM" id="MobiDB-lite"/>
    </source>
</evidence>
<dbReference type="PROSITE" id="PS01088">
    <property type="entry name" value="CAP_1"/>
    <property type="match status" value="1"/>
</dbReference>
<dbReference type="InterPro" id="IPR018106">
    <property type="entry name" value="CAP_CS_N"/>
</dbReference>
<dbReference type="EMBL" id="BMOR01000001">
    <property type="protein sequence ID" value="GGN27310.1"/>
    <property type="molecule type" value="Genomic_DNA"/>
</dbReference>
<protein>
    <recommendedName>
        <fullName evidence="4">TubC N-terminal docking domain-containing protein</fullName>
    </recommendedName>
</protein>
<feature type="region of interest" description="Disordered" evidence="1">
    <location>
        <begin position="180"/>
        <end position="204"/>
    </location>
</feature>
<name>A0ABQ2IRP6_9DEIO</name>
<evidence type="ECO:0000313" key="3">
    <source>
        <dbReference type="Proteomes" id="UP000645517"/>
    </source>
</evidence>
<comment type="caution">
    <text evidence="2">The sequence shown here is derived from an EMBL/GenBank/DDBJ whole genome shotgun (WGS) entry which is preliminary data.</text>
</comment>
<organism evidence="2 3">
    <name type="scientific">Deinococcus daejeonensis</name>
    <dbReference type="NCBI Taxonomy" id="1007098"/>
    <lineage>
        <taxon>Bacteria</taxon>
        <taxon>Thermotogati</taxon>
        <taxon>Deinococcota</taxon>
        <taxon>Deinococci</taxon>
        <taxon>Deinococcales</taxon>
        <taxon>Deinococcaceae</taxon>
        <taxon>Deinococcus</taxon>
    </lineage>
</organism>
<evidence type="ECO:0000313" key="2">
    <source>
        <dbReference type="EMBL" id="GGN27310.1"/>
    </source>
</evidence>
<keyword evidence="3" id="KW-1185">Reference proteome</keyword>
<sequence>MTGADVPALLSRLEAKGARLEVRDGVLILTGKYPPADLLNEARDRKAEVLAWLTAPGTGAEVVTPCNNLSHPEDLAPLPVPSSPDPVPAPGEVVGECDNLPPVARGVPLEEARARNAHAATLPGHCGTCARAAPAPEWGPGMVTCACPPAAWRPVPPPLALHPACRCGAYLTAGEEVGRGWKARPARRPRPTWEDAPGVEGGAA</sequence>